<comment type="caution">
    <text evidence="2">The sequence shown here is derived from an EMBL/GenBank/DDBJ whole genome shotgun (WGS) entry which is preliminary data.</text>
</comment>
<organism evidence="2 3">
    <name type="scientific">Alteraurantiacibacter palmitatis</name>
    <dbReference type="NCBI Taxonomy" id="2054628"/>
    <lineage>
        <taxon>Bacteria</taxon>
        <taxon>Pseudomonadati</taxon>
        <taxon>Pseudomonadota</taxon>
        <taxon>Alphaproteobacteria</taxon>
        <taxon>Sphingomonadales</taxon>
        <taxon>Erythrobacteraceae</taxon>
        <taxon>Alteraurantiacibacter</taxon>
    </lineage>
</organism>
<feature type="transmembrane region" description="Helical" evidence="1">
    <location>
        <begin position="132"/>
        <end position="150"/>
    </location>
</feature>
<name>A0ABV7E401_9SPHN</name>
<keyword evidence="1" id="KW-1133">Transmembrane helix</keyword>
<reference evidence="3" key="1">
    <citation type="journal article" date="2019" name="Int. J. Syst. Evol. Microbiol.">
        <title>The Global Catalogue of Microorganisms (GCM) 10K type strain sequencing project: providing services to taxonomists for standard genome sequencing and annotation.</title>
        <authorList>
            <consortium name="The Broad Institute Genomics Platform"/>
            <consortium name="The Broad Institute Genome Sequencing Center for Infectious Disease"/>
            <person name="Wu L."/>
            <person name="Ma J."/>
        </authorList>
    </citation>
    <scope>NUCLEOTIDE SEQUENCE [LARGE SCALE GENOMIC DNA]</scope>
    <source>
        <strain evidence="3">KCTC 52607</strain>
    </source>
</reference>
<evidence type="ECO:0000313" key="3">
    <source>
        <dbReference type="Proteomes" id="UP001595456"/>
    </source>
</evidence>
<dbReference type="RefSeq" id="WP_336926304.1">
    <property type="nucleotide sequence ID" value="NZ_JBANRO010000006.1"/>
</dbReference>
<keyword evidence="3" id="KW-1185">Reference proteome</keyword>
<evidence type="ECO:0000313" key="2">
    <source>
        <dbReference type="EMBL" id="MFC3097494.1"/>
    </source>
</evidence>
<keyword evidence="1" id="KW-0812">Transmembrane</keyword>
<feature type="transmembrane region" description="Helical" evidence="1">
    <location>
        <begin position="100"/>
        <end position="120"/>
    </location>
</feature>
<gene>
    <name evidence="2" type="ORF">ACFODU_06715</name>
</gene>
<feature type="transmembrane region" description="Helical" evidence="1">
    <location>
        <begin position="207"/>
        <end position="224"/>
    </location>
</feature>
<sequence length="374" mass="38348">MRSPAPNHPLSWPVQAWLSFILAAIFAPGLVMLLVANAPAPVPVALVGGPILAVALLGAGVLAAAVSRRFWIGFALALLAGVGLIQFARALGMPPLPHPFSTGMAVIVSSFGFAAMGALLGRAAPATGWRTAAFAIAAMAAILAIAAAWPGTLPDVLLALVPAHWASVAIQTALTGTGTRLASSALFALGGTGAAALLARWLWSRKWPLWLVVAAWLALSALVWQRPAPPMPKADLAIAPAPSGPIAPIAAAPPDAATQSAIDRVQRQIAEWPAVSDPDLAQRARNLLLIAAVPDLYDTEPLQSHLPALVAAELEARLPADQRAAILAAIAADPSAGSVAARETLPKLGLPANVGDEAPVRNRMGLYAARFAAE</sequence>
<protein>
    <submittedName>
        <fullName evidence="2">Uncharacterized protein</fullName>
    </submittedName>
</protein>
<evidence type="ECO:0000256" key="1">
    <source>
        <dbReference type="SAM" id="Phobius"/>
    </source>
</evidence>
<accession>A0ABV7E401</accession>
<proteinExistence type="predicted"/>
<keyword evidence="1" id="KW-0472">Membrane</keyword>
<feature type="transmembrane region" description="Helical" evidence="1">
    <location>
        <begin position="181"/>
        <end position="201"/>
    </location>
</feature>
<dbReference type="EMBL" id="JBHRST010000008">
    <property type="protein sequence ID" value="MFC3097494.1"/>
    <property type="molecule type" value="Genomic_DNA"/>
</dbReference>
<feature type="transmembrane region" description="Helical" evidence="1">
    <location>
        <begin position="12"/>
        <end position="36"/>
    </location>
</feature>
<dbReference type="Proteomes" id="UP001595456">
    <property type="component" value="Unassembled WGS sequence"/>
</dbReference>
<feature type="transmembrane region" description="Helical" evidence="1">
    <location>
        <begin position="42"/>
        <end position="63"/>
    </location>
</feature>
<feature type="transmembrane region" description="Helical" evidence="1">
    <location>
        <begin position="70"/>
        <end position="88"/>
    </location>
</feature>